<sequence length="272" mass="29507">MPTRLAAAVIALVTAASSALAGGCAVLSPADPPRTLRPAGDPTLGSDRAPTPLPADARRVALPKPDYRYRFTKDAGEDDFNRVYRGVWNPYRNGEGKGKYFWTISAHDGVMDVRLPGGDTSGPGAAGWFGPNDLEAGAVTSITLKVVPGQGYGMSVMMWPTGNEPRRGEKNWPEARFVQSPLAHDHATGARCKTDLNCPDVDSFWPAVDWTQWHTYTIMTSTTGTRYLFDGVEVGSVVRDPIVGPHRYTLQVAGWKNSFPGHVLVREVAITR</sequence>
<feature type="signal peptide" evidence="2">
    <location>
        <begin position="1"/>
        <end position="21"/>
    </location>
</feature>
<name>A0A7W3IUN7_9ACTN</name>
<dbReference type="InterPro" id="IPR013320">
    <property type="entry name" value="ConA-like_dom_sf"/>
</dbReference>
<keyword evidence="4" id="KW-1185">Reference proteome</keyword>
<dbReference type="Proteomes" id="UP000523079">
    <property type="component" value="Unassembled WGS sequence"/>
</dbReference>
<gene>
    <name evidence="3" type="ORF">FHX74_003242</name>
</gene>
<keyword evidence="2" id="KW-0732">Signal</keyword>
<protein>
    <recommendedName>
        <fullName evidence="5">Glycosyl hydrolases family 16</fullName>
    </recommendedName>
</protein>
<accession>A0A7W3IUN7</accession>
<dbReference type="AlphaFoldDB" id="A0A7W3IUN7"/>
<dbReference type="Gene3D" id="2.60.120.200">
    <property type="match status" value="1"/>
</dbReference>
<organism evidence="3 4">
    <name type="scientific">Microlunatus kandeliicorticis</name>
    <dbReference type="NCBI Taxonomy" id="1759536"/>
    <lineage>
        <taxon>Bacteria</taxon>
        <taxon>Bacillati</taxon>
        <taxon>Actinomycetota</taxon>
        <taxon>Actinomycetes</taxon>
        <taxon>Propionibacteriales</taxon>
        <taxon>Propionibacteriaceae</taxon>
        <taxon>Microlunatus</taxon>
    </lineage>
</organism>
<feature type="region of interest" description="Disordered" evidence="1">
    <location>
        <begin position="29"/>
        <end position="54"/>
    </location>
</feature>
<dbReference type="EMBL" id="JACGWT010000005">
    <property type="protein sequence ID" value="MBA8795606.1"/>
    <property type="molecule type" value="Genomic_DNA"/>
</dbReference>
<feature type="chain" id="PRO_5031539256" description="Glycosyl hydrolases family 16" evidence="2">
    <location>
        <begin position="22"/>
        <end position="272"/>
    </location>
</feature>
<dbReference type="SUPFAM" id="SSF49899">
    <property type="entry name" value="Concanavalin A-like lectins/glucanases"/>
    <property type="match status" value="1"/>
</dbReference>
<evidence type="ECO:0000313" key="3">
    <source>
        <dbReference type="EMBL" id="MBA8795606.1"/>
    </source>
</evidence>
<comment type="caution">
    <text evidence="3">The sequence shown here is derived from an EMBL/GenBank/DDBJ whole genome shotgun (WGS) entry which is preliminary data.</text>
</comment>
<evidence type="ECO:0008006" key="5">
    <source>
        <dbReference type="Google" id="ProtNLM"/>
    </source>
</evidence>
<evidence type="ECO:0000256" key="1">
    <source>
        <dbReference type="SAM" id="MobiDB-lite"/>
    </source>
</evidence>
<reference evidence="3 4" key="1">
    <citation type="submission" date="2020-07" db="EMBL/GenBank/DDBJ databases">
        <title>Sequencing the genomes of 1000 actinobacteria strains.</title>
        <authorList>
            <person name="Klenk H.-P."/>
        </authorList>
    </citation>
    <scope>NUCLEOTIDE SEQUENCE [LARGE SCALE GENOMIC DNA]</scope>
    <source>
        <strain evidence="3 4">DSM 100723</strain>
    </source>
</reference>
<dbReference type="PROSITE" id="PS51257">
    <property type="entry name" value="PROKAR_LIPOPROTEIN"/>
    <property type="match status" value="1"/>
</dbReference>
<evidence type="ECO:0000313" key="4">
    <source>
        <dbReference type="Proteomes" id="UP000523079"/>
    </source>
</evidence>
<dbReference type="RefSeq" id="WP_182561209.1">
    <property type="nucleotide sequence ID" value="NZ_JACGWT010000005.1"/>
</dbReference>
<evidence type="ECO:0000256" key="2">
    <source>
        <dbReference type="SAM" id="SignalP"/>
    </source>
</evidence>
<proteinExistence type="predicted"/>